<dbReference type="Proteomes" id="UP000318582">
    <property type="component" value="Unassembled WGS sequence"/>
</dbReference>
<evidence type="ECO:0000313" key="2">
    <source>
        <dbReference type="Proteomes" id="UP000318582"/>
    </source>
</evidence>
<dbReference type="PANTHER" id="PTHR31051">
    <property type="entry name" value="PROTEASOME ASSEMBLY CHAPERONE 3"/>
    <property type="match status" value="1"/>
</dbReference>
<dbReference type="Pfam" id="PF10178">
    <property type="entry name" value="PAC3"/>
    <property type="match status" value="1"/>
</dbReference>
<dbReference type="AlphaFoldDB" id="A0A507EBP8"/>
<evidence type="ECO:0000313" key="1">
    <source>
        <dbReference type="EMBL" id="TPX61493.1"/>
    </source>
</evidence>
<reference evidence="1 2" key="1">
    <citation type="journal article" date="2019" name="Sci. Rep.">
        <title>Comparative genomics of chytrid fungi reveal insights into the obligate biotrophic and pathogenic lifestyle of Synchytrium endobioticum.</title>
        <authorList>
            <person name="van de Vossenberg B.T.L.H."/>
            <person name="Warris S."/>
            <person name="Nguyen H.D.T."/>
            <person name="van Gent-Pelzer M.P.E."/>
            <person name="Joly D.L."/>
            <person name="van de Geest H.C."/>
            <person name="Bonants P.J.M."/>
            <person name="Smith D.S."/>
            <person name="Levesque C.A."/>
            <person name="van der Lee T.A.J."/>
        </authorList>
    </citation>
    <scope>NUCLEOTIDE SEQUENCE [LARGE SCALE GENOMIC DNA]</scope>
    <source>
        <strain evidence="1 2">CBS 809.83</strain>
    </source>
</reference>
<protein>
    <submittedName>
        <fullName evidence="1">Uncharacterized protein</fullName>
    </submittedName>
</protein>
<dbReference type="InterPro" id="IPR053720">
    <property type="entry name" value="Psm_Assembly_Chaperone"/>
</dbReference>
<keyword evidence="2" id="KW-1185">Reference proteome</keyword>
<dbReference type="PANTHER" id="PTHR31051:SF1">
    <property type="entry name" value="PROTEASOME ASSEMBLY CHAPERONE 3"/>
    <property type="match status" value="1"/>
</dbReference>
<dbReference type="Gene3D" id="3.30.230.90">
    <property type="match status" value="1"/>
</dbReference>
<comment type="caution">
    <text evidence="1">The sequence shown here is derived from an EMBL/GenBank/DDBJ whole genome shotgun (WGS) entry which is preliminary data.</text>
</comment>
<sequence length="160" mass="17496">MAPHTVDSDGPLPTASAFPIKTKQTSARIGDGVETSLVYTEFANRLFLTITQYGKIGTLMEADLDTTATFQPSQSTPSVSVRTLLGPAQNPLYQVYASHILQQIHAARNAEKRPLLLSIALKRNVGGDGQKDEEDGFALSEDDRKTFVEVMQLCRDVGVW</sequence>
<name>A0A507EBP8_9FUNG</name>
<accession>A0A507EBP8</accession>
<dbReference type="STRING" id="109895.A0A507EBP8"/>
<gene>
    <name evidence="1" type="ORF">PhCBS80983_g01096</name>
</gene>
<organism evidence="1 2">
    <name type="scientific">Powellomyces hirtus</name>
    <dbReference type="NCBI Taxonomy" id="109895"/>
    <lineage>
        <taxon>Eukaryota</taxon>
        <taxon>Fungi</taxon>
        <taxon>Fungi incertae sedis</taxon>
        <taxon>Chytridiomycota</taxon>
        <taxon>Chytridiomycota incertae sedis</taxon>
        <taxon>Chytridiomycetes</taxon>
        <taxon>Spizellomycetales</taxon>
        <taxon>Powellomycetaceae</taxon>
        <taxon>Powellomyces</taxon>
    </lineage>
</organism>
<dbReference type="GO" id="GO:0043248">
    <property type="term" value="P:proteasome assembly"/>
    <property type="evidence" value="ECO:0007669"/>
    <property type="project" value="InterPro"/>
</dbReference>
<dbReference type="InterPro" id="IPR018788">
    <property type="entry name" value="Proteasome_assmbl_chp_3"/>
</dbReference>
<dbReference type="EMBL" id="QEAQ01000007">
    <property type="protein sequence ID" value="TPX61493.1"/>
    <property type="molecule type" value="Genomic_DNA"/>
</dbReference>
<proteinExistence type="predicted"/>